<dbReference type="PANTHER" id="PTHR15175:SF0">
    <property type="entry name" value="SH3 DOMAIN-CONTAINING PROTEIN C23A1.17"/>
    <property type="match status" value="1"/>
</dbReference>
<evidence type="ECO:0000256" key="6">
    <source>
        <dbReference type="ARBA" id="ARBA00022803"/>
    </source>
</evidence>
<keyword evidence="3" id="KW-0728">SH3 domain</keyword>
<dbReference type="SMART" id="SM00028">
    <property type="entry name" value="TPR"/>
    <property type="match status" value="2"/>
</dbReference>
<keyword evidence="11" id="KW-1185">Reference proteome</keyword>
<dbReference type="Gene3D" id="3.10.20.90">
    <property type="entry name" value="Phosphatidylinositol 3-kinase Catalytic Subunit, Chain A, domain 1"/>
    <property type="match status" value="1"/>
</dbReference>
<dbReference type="RefSeq" id="XP_018003324.1">
    <property type="nucleotide sequence ID" value="XM_018147087.1"/>
</dbReference>
<name>A0A0N0NQ04_9EURO</name>
<dbReference type="Pfam" id="PF13181">
    <property type="entry name" value="TPR_8"/>
    <property type="match status" value="1"/>
</dbReference>
<comment type="caution">
    <text evidence="10">The sequence shown here is derived from an EMBL/GenBank/DDBJ whole genome shotgun (WGS) entry which is preliminary data.</text>
</comment>
<dbReference type="STRING" id="1664694.A0A0N0NQ04"/>
<protein>
    <submittedName>
        <fullName evidence="10">Neutrophil cytosol factor 2</fullName>
    </submittedName>
</protein>
<keyword evidence="5" id="KW-0677">Repeat</keyword>
<evidence type="ECO:0000313" key="10">
    <source>
        <dbReference type="EMBL" id="KPI43361.1"/>
    </source>
</evidence>
<dbReference type="InterPro" id="IPR019734">
    <property type="entry name" value="TPR_rpt"/>
</dbReference>
<evidence type="ECO:0000256" key="1">
    <source>
        <dbReference type="ARBA" id="ARBA00004496"/>
    </source>
</evidence>
<feature type="repeat" description="TPR" evidence="7">
    <location>
        <begin position="36"/>
        <end position="69"/>
    </location>
</feature>
<accession>A0A0N0NQ04</accession>
<dbReference type="PROSITE" id="PS50005">
    <property type="entry name" value="TPR"/>
    <property type="match status" value="1"/>
</dbReference>
<dbReference type="EMBL" id="LFJN01000005">
    <property type="protein sequence ID" value="KPI43361.1"/>
    <property type="molecule type" value="Genomic_DNA"/>
</dbReference>
<feature type="region of interest" description="Disordered" evidence="8">
    <location>
        <begin position="466"/>
        <end position="485"/>
    </location>
</feature>
<feature type="region of interest" description="Disordered" evidence="8">
    <location>
        <begin position="249"/>
        <end position="413"/>
    </location>
</feature>
<evidence type="ECO:0000256" key="8">
    <source>
        <dbReference type="SAM" id="MobiDB-lite"/>
    </source>
</evidence>
<dbReference type="PANTHER" id="PTHR15175">
    <property type="entry name" value="NEUTROPHIL CYTOSOLIC FACTOR 2, NEUTROPHIL NADPH OXIDASE FACTOR 2"/>
    <property type="match status" value="1"/>
</dbReference>
<dbReference type="SUPFAM" id="SSF54277">
    <property type="entry name" value="CAD &amp; PB1 domains"/>
    <property type="match status" value="1"/>
</dbReference>
<dbReference type="Proteomes" id="UP000038010">
    <property type="component" value="Unassembled WGS sequence"/>
</dbReference>
<dbReference type="InterPro" id="IPR011990">
    <property type="entry name" value="TPR-like_helical_dom_sf"/>
</dbReference>
<keyword evidence="4" id="KW-0963">Cytoplasm</keyword>
<evidence type="ECO:0000259" key="9">
    <source>
        <dbReference type="PROSITE" id="PS51745"/>
    </source>
</evidence>
<evidence type="ECO:0000256" key="4">
    <source>
        <dbReference type="ARBA" id="ARBA00022490"/>
    </source>
</evidence>
<dbReference type="Gene3D" id="1.25.40.10">
    <property type="entry name" value="Tetratricopeptide repeat domain"/>
    <property type="match status" value="1"/>
</dbReference>
<evidence type="ECO:0000256" key="7">
    <source>
        <dbReference type="PROSITE-ProRule" id="PRU00339"/>
    </source>
</evidence>
<dbReference type="GeneID" id="28738967"/>
<feature type="domain" description="PB1" evidence="9">
    <location>
        <begin position="492"/>
        <end position="571"/>
    </location>
</feature>
<comment type="similarity">
    <text evidence="2">Belongs to the NCF2/NOXA1 family.</text>
</comment>
<evidence type="ECO:0000256" key="5">
    <source>
        <dbReference type="ARBA" id="ARBA00022737"/>
    </source>
</evidence>
<evidence type="ECO:0000256" key="3">
    <source>
        <dbReference type="ARBA" id="ARBA00022443"/>
    </source>
</evidence>
<gene>
    <name evidence="10" type="ORF">AB675_6772</name>
</gene>
<sequence length="583" mass="65155">MSLKQEIETWVQALSHYDNTEYEESLRVFDNIADTSRILFNCGVIHATIGEHERAVECYQRAIKLDMYLAVAYFQQGVSNFLLGDFEEALANFNDTLLYLRGNTYIDYDQLGLKFKLYSCEVLFNRGLCYIYLQQEQPGMQDFDFARKEKMTPDHDVIEDAIKEKAEGYTVFSIPVGVVYRPNEAKVKNLKTKDYLGKARLVATADSKNTGVGFAGAERVQALQRADAAKDDRPAENISYAATNLVQRSLTSRAAPPRDSSAPAVMGRNVFPPTPPPEGDKPGGNRGSGGAGNAALPYRSASMRNPPSNMQPPPPRGQGEPRPGMLGRSRTVDLNGSYGRGQDSYSPRGSYGDQPPNPMERSRTGTLRGSSEPRGGATSRQPFPSRSMSTRAPAPAPLFRETTPRARFERDPAEDTVDDVYGLYAQSRQVYGGRDARGSPYMINEEDEEDYIDEDVGGDDMAGFEPVYNRSPPQSRLQPSMSTRTKRVEMRKIRCKVHANEDTRYIMLQADAPLGVDFGEFESKIREKFAVKSALKIRMRDPDDGDMITMGDQDDLEMLIQSVRALAKREKSEMGKMEVWISF</sequence>
<feature type="compositionally biased region" description="Low complexity" evidence="8">
    <location>
        <begin position="252"/>
        <end position="264"/>
    </location>
</feature>
<reference evidence="10 11" key="1">
    <citation type="submission" date="2015-06" db="EMBL/GenBank/DDBJ databases">
        <title>Draft genome of the ant-associated black yeast Phialophora attae CBS 131958.</title>
        <authorList>
            <person name="Moreno L.F."/>
            <person name="Stielow B.J."/>
            <person name="de Hoog S."/>
            <person name="Vicente V.A."/>
            <person name="Weiss V.A."/>
            <person name="de Vries M."/>
            <person name="Cruz L.M."/>
            <person name="Souza E.M."/>
        </authorList>
    </citation>
    <scope>NUCLEOTIDE SEQUENCE [LARGE SCALE GENOMIC DNA]</scope>
    <source>
        <strain evidence="10 11">CBS 131958</strain>
    </source>
</reference>
<keyword evidence="6 7" id="KW-0802">TPR repeat</keyword>
<evidence type="ECO:0000256" key="2">
    <source>
        <dbReference type="ARBA" id="ARBA00008051"/>
    </source>
</evidence>
<evidence type="ECO:0000313" key="11">
    <source>
        <dbReference type="Proteomes" id="UP000038010"/>
    </source>
</evidence>
<feature type="compositionally biased region" description="Basic and acidic residues" evidence="8">
    <location>
        <begin position="402"/>
        <end position="413"/>
    </location>
</feature>
<dbReference type="OrthoDB" id="9450131at2759"/>
<dbReference type="InterPro" id="IPR053793">
    <property type="entry name" value="PB1-like"/>
</dbReference>
<dbReference type="GO" id="GO:0005737">
    <property type="term" value="C:cytoplasm"/>
    <property type="evidence" value="ECO:0007669"/>
    <property type="project" value="UniProtKB-SubCell"/>
</dbReference>
<dbReference type="VEuPathDB" id="FungiDB:AB675_6772"/>
<proteinExistence type="inferred from homology"/>
<organism evidence="10 11">
    <name type="scientific">Cyphellophora attinorum</name>
    <dbReference type="NCBI Taxonomy" id="1664694"/>
    <lineage>
        <taxon>Eukaryota</taxon>
        <taxon>Fungi</taxon>
        <taxon>Dikarya</taxon>
        <taxon>Ascomycota</taxon>
        <taxon>Pezizomycotina</taxon>
        <taxon>Eurotiomycetes</taxon>
        <taxon>Chaetothyriomycetidae</taxon>
        <taxon>Chaetothyriales</taxon>
        <taxon>Cyphellophoraceae</taxon>
        <taxon>Cyphellophora</taxon>
    </lineage>
</organism>
<comment type="subcellular location">
    <subcellularLocation>
        <location evidence="1">Cytoplasm</location>
    </subcellularLocation>
</comment>
<dbReference type="InterPro" id="IPR051864">
    <property type="entry name" value="NCF2_NOXA1"/>
</dbReference>
<dbReference type="PROSITE" id="PS51745">
    <property type="entry name" value="PB1"/>
    <property type="match status" value="1"/>
</dbReference>
<feature type="compositionally biased region" description="Polar residues" evidence="8">
    <location>
        <begin position="471"/>
        <end position="483"/>
    </location>
</feature>
<feature type="compositionally biased region" description="Polar residues" evidence="8">
    <location>
        <begin position="378"/>
        <end position="390"/>
    </location>
</feature>
<dbReference type="AlphaFoldDB" id="A0A0N0NQ04"/>
<dbReference type="SUPFAM" id="SSF48452">
    <property type="entry name" value="TPR-like"/>
    <property type="match status" value="1"/>
</dbReference>
<dbReference type="FunFam" id="1.25.40.10:FF:000017">
    <property type="entry name" value="NADPH oxidase regulator NoxR"/>
    <property type="match status" value="1"/>
</dbReference>